<dbReference type="PANTHER" id="PTHR22726:SF1">
    <property type="entry name" value="METALLOENDOPEPTIDASE OMA1, MITOCHONDRIAL"/>
    <property type="match status" value="1"/>
</dbReference>
<reference evidence="11" key="1">
    <citation type="submission" date="2018-09" db="EMBL/GenBank/DDBJ databases">
        <title>Chryseolinea sp. KIS68-18 isolated from soil.</title>
        <authorList>
            <person name="Weon H.-Y."/>
            <person name="Kwon S.-W."/>
            <person name="Lee S.A."/>
        </authorList>
    </citation>
    <scope>NUCLEOTIDE SEQUENCE [LARGE SCALE GENOMIC DNA]</scope>
    <source>
        <strain evidence="11">KIS68-18</strain>
    </source>
</reference>
<evidence type="ECO:0000256" key="6">
    <source>
        <dbReference type="ARBA" id="ARBA00023049"/>
    </source>
</evidence>
<dbReference type="GO" id="GO:0016020">
    <property type="term" value="C:membrane"/>
    <property type="evidence" value="ECO:0007669"/>
    <property type="project" value="TreeGrafter"/>
</dbReference>
<protein>
    <recommendedName>
        <fullName evidence="9">Peptidase M48 domain-containing protein</fullName>
    </recommendedName>
</protein>
<dbReference type="Proteomes" id="UP000266183">
    <property type="component" value="Chromosome"/>
</dbReference>
<feature type="signal peptide" evidence="8">
    <location>
        <begin position="1"/>
        <end position="19"/>
    </location>
</feature>
<name>A0A385SUQ8_9BACT</name>
<evidence type="ECO:0000256" key="2">
    <source>
        <dbReference type="ARBA" id="ARBA00022670"/>
    </source>
</evidence>
<dbReference type="GO" id="GO:0051603">
    <property type="term" value="P:proteolysis involved in protein catabolic process"/>
    <property type="evidence" value="ECO:0007669"/>
    <property type="project" value="TreeGrafter"/>
</dbReference>
<dbReference type="PANTHER" id="PTHR22726">
    <property type="entry name" value="METALLOENDOPEPTIDASE OMA1"/>
    <property type="match status" value="1"/>
</dbReference>
<feature type="domain" description="Peptidase M48" evidence="9">
    <location>
        <begin position="94"/>
        <end position="290"/>
    </location>
</feature>
<dbReference type="OrthoDB" id="910748at2"/>
<organism evidence="10 11">
    <name type="scientific">Chryseolinea soli</name>
    <dbReference type="NCBI Taxonomy" id="2321403"/>
    <lineage>
        <taxon>Bacteria</taxon>
        <taxon>Pseudomonadati</taxon>
        <taxon>Bacteroidota</taxon>
        <taxon>Cytophagia</taxon>
        <taxon>Cytophagales</taxon>
        <taxon>Fulvivirgaceae</taxon>
        <taxon>Chryseolinea</taxon>
    </lineage>
</organism>
<dbReference type="Pfam" id="PF01435">
    <property type="entry name" value="Peptidase_M48"/>
    <property type="match status" value="1"/>
</dbReference>
<evidence type="ECO:0000256" key="4">
    <source>
        <dbReference type="ARBA" id="ARBA00022801"/>
    </source>
</evidence>
<dbReference type="EMBL" id="CP032382">
    <property type="protein sequence ID" value="AYB33705.1"/>
    <property type="molecule type" value="Genomic_DNA"/>
</dbReference>
<dbReference type="InterPro" id="IPR051156">
    <property type="entry name" value="Mito/Outer_Membr_Metalloprot"/>
</dbReference>
<keyword evidence="3" id="KW-0479">Metal-binding</keyword>
<dbReference type="AlphaFoldDB" id="A0A385SUQ8"/>
<evidence type="ECO:0000256" key="7">
    <source>
        <dbReference type="SAM" id="Phobius"/>
    </source>
</evidence>
<evidence type="ECO:0000313" key="11">
    <source>
        <dbReference type="Proteomes" id="UP000266183"/>
    </source>
</evidence>
<sequence length="692" mass="78976">MRFVFAAVLLAAGCVPVLGQDFDAYKTLMPQGPVPKDFTERTADKVATEVTTVTGKNARQKKIKKKFVLESTFSIDDFLASGSVLFNDEVSLYLDQVLQEILKPYPDLKKKIRVYAVKSTSVNAFTTNNGLIFVNLGLLARLENEAQLAFVLSHEVVHYQKKHVINAYVTKLEIQRGHGDYRKLSVSEKGFAKSTYSKELESEADLDGGSIYLKSNYIKDSIDRVFDVLKLADFPLFWGKFQKERFESGRYVFPDSVTLANVKAIAVDENYDDSESSHPNIKKRREAVRKKFKNSSGGDDYRVSESKFQLARKIARYELCRQFLLEHRYAESLALAMSLQDENARSSYLRETIAKAYYGLALKHLDDKLKLDTTEWVGETSRVATFLKQQSPYELSVLALRQLYLCQEAAPANVEISLMLKDLMRTFGRENDGLAKNFLRTATAASAADLKYPYTQYAFLDFKEPTKFFDLLDKYSVPEKEPVIKKKRRKKSARATPLKVQKIVVVNPIYRKVDTRKRQKVRHVESEEVLVNINEKINAAAGKLDLATDIINPNTMTSGQVAQMQSNTILNDWLDERMRSDGSVSPIYNEMLQLTEKHKTEHFMWMGGLTVQRTHHMKALYVAAGVLVPSFAPFAAIHVFVPKSETLYFALVFNVRTQEMELLDMRPMALRDNKALLQSNIYYTLLKLKKQK</sequence>
<comment type="cofactor">
    <cofactor evidence="1">
        <name>Zn(2+)</name>
        <dbReference type="ChEBI" id="CHEBI:29105"/>
    </cofactor>
</comment>
<evidence type="ECO:0000256" key="5">
    <source>
        <dbReference type="ARBA" id="ARBA00022833"/>
    </source>
</evidence>
<dbReference type="CDD" id="cd07324">
    <property type="entry name" value="M48C_Oma1-like"/>
    <property type="match status" value="1"/>
</dbReference>
<keyword evidence="11" id="KW-1185">Reference proteome</keyword>
<evidence type="ECO:0000313" key="10">
    <source>
        <dbReference type="EMBL" id="AYB33705.1"/>
    </source>
</evidence>
<evidence type="ECO:0000256" key="3">
    <source>
        <dbReference type="ARBA" id="ARBA00022723"/>
    </source>
</evidence>
<evidence type="ECO:0000256" key="1">
    <source>
        <dbReference type="ARBA" id="ARBA00001947"/>
    </source>
</evidence>
<feature type="chain" id="PRO_5017325888" description="Peptidase M48 domain-containing protein" evidence="8">
    <location>
        <begin position="20"/>
        <end position="692"/>
    </location>
</feature>
<feature type="transmembrane region" description="Helical" evidence="7">
    <location>
        <begin position="619"/>
        <end position="641"/>
    </location>
</feature>
<keyword evidence="7" id="KW-1133">Transmembrane helix</keyword>
<proteinExistence type="predicted"/>
<accession>A0A385SUQ8</accession>
<keyword evidence="8" id="KW-0732">Signal</keyword>
<keyword evidence="4" id="KW-0378">Hydrolase</keyword>
<dbReference type="Gene3D" id="3.30.2010.10">
    <property type="entry name" value="Metalloproteases ('zincins'), catalytic domain"/>
    <property type="match status" value="1"/>
</dbReference>
<gene>
    <name evidence="10" type="ORF">D4L85_25375</name>
</gene>
<dbReference type="RefSeq" id="WP_119756934.1">
    <property type="nucleotide sequence ID" value="NZ_CP032382.1"/>
</dbReference>
<dbReference type="InterPro" id="IPR001915">
    <property type="entry name" value="Peptidase_M48"/>
</dbReference>
<dbReference type="GO" id="GO:0046872">
    <property type="term" value="F:metal ion binding"/>
    <property type="evidence" value="ECO:0007669"/>
    <property type="project" value="UniProtKB-KW"/>
</dbReference>
<keyword evidence="6" id="KW-0482">Metalloprotease</keyword>
<dbReference type="KEGG" id="chk:D4L85_25375"/>
<evidence type="ECO:0000259" key="9">
    <source>
        <dbReference type="Pfam" id="PF01435"/>
    </source>
</evidence>
<keyword evidence="2" id="KW-0645">Protease</keyword>
<keyword evidence="7" id="KW-0812">Transmembrane</keyword>
<keyword evidence="5" id="KW-0862">Zinc</keyword>
<keyword evidence="7" id="KW-0472">Membrane</keyword>
<evidence type="ECO:0000256" key="8">
    <source>
        <dbReference type="SAM" id="SignalP"/>
    </source>
</evidence>
<dbReference type="GO" id="GO:0004222">
    <property type="term" value="F:metalloendopeptidase activity"/>
    <property type="evidence" value="ECO:0007669"/>
    <property type="project" value="InterPro"/>
</dbReference>